<keyword evidence="1" id="KW-1134">Transmembrane beta strand</keyword>
<dbReference type="InterPro" id="IPR005565">
    <property type="entry name" value="Hemolysn_activator_HlyB_C"/>
</dbReference>
<evidence type="ECO:0000256" key="4">
    <source>
        <dbReference type="SAM" id="MobiDB-lite"/>
    </source>
</evidence>
<feature type="domain" description="Haemolysin activator HlyB C-terminal" evidence="5">
    <location>
        <begin position="250"/>
        <end position="541"/>
    </location>
</feature>
<dbReference type="InterPro" id="IPR027282">
    <property type="entry name" value="TPS"/>
</dbReference>
<keyword evidence="2" id="KW-0812">Transmembrane</keyword>
<dbReference type="Gene3D" id="2.40.160.50">
    <property type="entry name" value="membrane protein fhac: a member of the omp85/tpsb transporter family"/>
    <property type="match status" value="1"/>
</dbReference>
<evidence type="ECO:0000256" key="2">
    <source>
        <dbReference type="ARBA" id="ARBA00022692"/>
    </source>
</evidence>
<keyword evidence="3" id="KW-0998">Cell outer membrane</keyword>
<evidence type="ECO:0000256" key="1">
    <source>
        <dbReference type="ARBA" id="ARBA00022452"/>
    </source>
</evidence>
<name>A0AAP5Q6T6_9BURK</name>
<evidence type="ECO:0000313" key="9">
    <source>
        <dbReference type="Proteomes" id="UP001246473"/>
    </source>
</evidence>
<dbReference type="GO" id="GO:0046819">
    <property type="term" value="P:protein secretion by the type V secretion system"/>
    <property type="evidence" value="ECO:0007669"/>
    <property type="project" value="TreeGrafter"/>
</dbReference>
<dbReference type="PANTHER" id="PTHR34597">
    <property type="entry name" value="SLR1661 PROTEIN"/>
    <property type="match status" value="1"/>
</dbReference>
<dbReference type="Gene3D" id="3.10.20.310">
    <property type="entry name" value="membrane protein fhac"/>
    <property type="match status" value="1"/>
</dbReference>
<comment type="caution">
    <text evidence="8">The sequence shown here is derived from an EMBL/GenBank/DDBJ whole genome shotgun (WGS) entry which is preliminary data.</text>
</comment>
<evidence type="ECO:0000259" key="5">
    <source>
        <dbReference type="Pfam" id="PF03865"/>
    </source>
</evidence>
<evidence type="ECO:0000259" key="6">
    <source>
        <dbReference type="Pfam" id="PF08479"/>
    </source>
</evidence>
<evidence type="ECO:0000256" key="3">
    <source>
        <dbReference type="ARBA" id="ARBA00023237"/>
    </source>
</evidence>
<dbReference type="PIRSF" id="PIRSF029745">
    <property type="entry name" value="FhaC"/>
    <property type="match status" value="1"/>
</dbReference>
<dbReference type="InterPro" id="IPR035251">
    <property type="entry name" value="ShlB_POTRA"/>
</dbReference>
<dbReference type="Pfam" id="PF17287">
    <property type="entry name" value="POTRA_3"/>
    <property type="match status" value="1"/>
</dbReference>
<reference evidence="8" key="1">
    <citation type="submission" date="2022-08" db="EMBL/GenBank/DDBJ databases">
        <authorList>
            <person name="Kim S.-J."/>
        </authorList>
    </citation>
    <scope>NUCLEOTIDE SEQUENCE</scope>
    <source>
        <strain evidence="8">KJ</strain>
    </source>
</reference>
<dbReference type="GO" id="GO:0098046">
    <property type="term" value="C:type V protein secretion system complex"/>
    <property type="evidence" value="ECO:0007669"/>
    <property type="project" value="TreeGrafter"/>
</dbReference>
<gene>
    <name evidence="8" type="ORF">ParKJ_11835</name>
</gene>
<feature type="domain" description="ShlB POTRA" evidence="7">
    <location>
        <begin position="196"/>
        <end position="245"/>
    </location>
</feature>
<organism evidence="8 9">
    <name type="scientific">Paraburkholderia fungorum</name>
    <dbReference type="NCBI Taxonomy" id="134537"/>
    <lineage>
        <taxon>Bacteria</taxon>
        <taxon>Pseudomonadati</taxon>
        <taxon>Pseudomonadota</taxon>
        <taxon>Betaproteobacteria</taxon>
        <taxon>Burkholderiales</taxon>
        <taxon>Burkholderiaceae</taxon>
        <taxon>Paraburkholderia</taxon>
    </lineage>
</organism>
<dbReference type="InterPro" id="IPR051544">
    <property type="entry name" value="TPS_OM_transporter"/>
</dbReference>
<evidence type="ECO:0000313" key="8">
    <source>
        <dbReference type="EMBL" id="MDT8838105.1"/>
    </source>
</evidence>
<feature type="region of interest" description="Disordered" evidence="4">
    <location>
        <begin position="81"/>
        <end position="101"/>
    </location>
</feature>
<feature type="domain" description="Polypeptide-transport-associated ShlB-type" evidence="6">
    <location>
        <begin position="116"/>
        <end position="189"/>
    </location>
</feature>
<proteinExistence type="predicted"/>
<evidence type="ECO:0000259" key="7">
    <source>
        <dbReference type="Pfam" id="PF17287"/>
    </source>
</evidence>
<protein>
    <submittedName>
        <fullName evidence="8">ShlB/FhaC/HecB family hemolysin secretion/activation protein</fullName>
    </submittedName>
</protein>
<dbReference type="PANTHER" id="PTHR34597:SF3">
    <property type="entry name" value="OUTER MEMBRANE TRANSPORTER CDIB"/>
    <property type="match status" value="1"/>
</dbReference>
<dbReference type="AlphaFoldDB" id="A0AAP5Q6T6"/>
<dbReference type="Pfam" id="PF03865">
    <property type="entry name" value="ShlB"/>
    <property type="match status" value="1"/>
</dbReference>
<dbReference type="InterPro" id="IPR013686">
    <property type="entry name" value="Polypept-transport_assoc_ShlB"/>
</dbReference>
<dbReference type="EMBL" id="JANSLM010000003">
    <property type="protein sequence ID" value="MDT8838105.1"/>
    <property type="molecule type" value="Genomic_DNA"/>
</dbReference>
<dbReference type="GO" id="GO:0008320">
    <property type="term" value="F:protein transmembrane transporter activity"/>
    <property type="evidence" value="ECO:0007669"/>
    <property type="project" value="TreeGrafter"/>
</dbReference>
<dbReference type="RefSeq" id="WP_106355378.1">
    <property type="nucleotide sequence ID" value="NZ_JANSLM010000003.1"/>
</dbReference>
<sequence length="597" mass="63862">MKFNSISEKAAHCATEKYRALLDSENFTTPGAPLPALVYAGALLATVATPALALEPVIANPIDRTLHEQQQQRLLDNARTQREELGKQQPAAASAPRHRQSAATRLNVDAARCVDVADVTFHGADTLPRSVKLRIHANYSGRCLQQADLDRLLDEVNDWYVEHGYITSHAELPRQNLDGAVLVVEAVEGKLGRIYFAGNDYTGDQAARLSFPGSPGDVLSLRNIEQGVEQIERVAPTGVKVAIRPAPLEGYSDVVLTGSAAPNVGISLSADNNGAENTGRNEIAAALTLNNPLGFGEQIQFSADTTAPIHADRFRRNFGVNASLPVGYWTFSYSASGGNYAIPLEFYGLALNYHGSSIQHRLTASRTVQRNARSKTDVFASLSHYRGDVYLDEFALQNSSERQSAAQLGISYATRVGSDSYFTAAPVFTQGLAPGSTNLADASGPNAHFRKAAVSASFYKALTPRVAFLSSAYGQWSPDALYGSERVTVGSDASVRGFRDRYLYGNTGAYWRNQIDWRAPAPSWAGRVTLSAAVDAGRVVPVAGEPLSGGTVLGAALAASTAYRNVAGSVSVGTPLRFPAQLKADPIVVNVKLTTSF</sequence>
<dbReference type="Proteomes" id="UP001246473">
    <property type="component" value="Unassembled WGS sequence"/>
</dbReference>
<accession>A0AAP5Q6T6</accession>
<dbReference type="Pfam" id="PF08479">
    <property type="entry name" value="POTRA_2"/>
    <property type="match status" value="1"/>
</dbReference>
<keyword evidence="1" id="KW-0472">Membrane</keyword>